<dbReference type="Pfam" id="PF02880">
    <property type="entry name" value="PGM_PMM_III"/>
    <property type="match status" value="1"/>
</dbReference>
<dbReference type="InterPro" id="IPR005843">
    <property type="entry name" value="A-D-PHexomutase_C"/>
</dbReference>
<dbReference type="Gene3D" id="3.30.310.50">
    <property type="entry name" value="Alpha-D-phosphohexomutase, C-terminal domain"/>
    <property type="match status" value="1"/>
</dbReference>
<dbReference type="EMBL" id="BAABIM010000001">
    <property type="protein sequence ID" value="GAA4676300.1"/>
    <property type="molecule type" value="Genomic_DNA"/>
</dbReference>
<dbReference type="PANTHER" id="PTHR43771:SF1">
    <property type="entry name" value="PHOSPHOMANNOMUTASE"/>
    <property type="match status" value="1"/>
</dbReference>
<evidence type="ECO:0000256" key="1">
    <source>
        <dbReference type="ARBA" id="ARBA00001946"/>
    </source>
</evidence>
<dbReference type="InterPro" id="IPR016055">
    <property type="entry name" value="A-D-PHexomutase_a/b/a-I/II/III"/>
</dbReference>
<dbReference type="InterPro" id="IPR036900">
    <property type="entry name" value="A-D-PHexomutase_C_sf"/>
</dbReference>
<feature type="domain" description="Alpha-D-phosphohexomutase alpha/beta/alpha" evidence="10">
    <location>
        <begin position="272"/>
        <end position="376"/>
    </location>
</feature>
<dbReference type="Pfam" id="PF00408">
    <property type="entry name" value="PGM_PMM_IV"/>
    <property type="match status" value="1"/>
</dbReference>
<evidence type="ECO:0000259" key="8">
    <source>
        <dbReference type="Pfam" id="PF02878"/>
    </source>
</evidence>
<dbReference type="InterPro" id="IPR005846">
    <property type="entry name" value="A-D-PHexomutase_a/b/a-III"/>
</dbReference>
<dbReference type="Gene3D" id="3.40.120.10">
    <property type="entry name" value="Alpha-D-Glucose-1,6-Bisphosphate, subunit A, domain 3"/>
    <property type="match status" value="3"/>
</dbReference>
<dbReference type="PRINTS" id="PR00509">
    <property type="entry name" value="PGMPMM"/>
</dbReference>
<evidence type="ECO:0000259" key="9">
    <source>
        <dbReference type="Pfam" id="PF02879"/>
    </source>
</evidence>
<proteinExistence type="inferred from homology"/>
<comment type="cofactor">
    <cofactor evidence="1">
        <name>Mg(2+)</name>
        <dbReference type="ChEBI" id="CHEBI:18420"/>
    </cofactor>
</comment>
<feature type="domain" description="Alpha-D-phosphohexomutase alpha/beta/alpha" evidence="8">
    <location>
        <begin position="15"/>
        <end position="138"/>
    </location>
</feature>
<evidence type="ECO:0000313" key="12">
    <source>
        <dbReference type="Proteomes" id="UP001500621"/>
    </source>
</evidence>
<dbReference type="NCBIfam" id="NF007088">
    <property type="entry name" value="PRK09542.1"/>
    <property type="match status" value="1"/>
</dbReference>
<reference evidence="12" key="1">
    <citation type="journal article" date="2019" name="Int. J. Syst. Evol. Microbiol.">
        <title>The Global Catalogue of Microorganisms (GCM) 10K type strain sequencing project: providing services to taxonomists for standard genome sequencing and annotation.</title>
        <authorList>
            <consortium name="The Broad Institute Genomics Platform"/>
            <consortium name="The Broad Institute Genome Sequencing Center for Infectious Disease"/>
            <person name="Wu L."/>
            <person name="Ma J."/>
        </authorList>
    </citation>
    <scope>NUCLEOTIDE SEQUENCE [LARGE SCALE GENOMIC DNA]</scope>
    <source>
        <strain evidence="12">JCM 18127</strain>
    </source>
</reference>
<dbReference type="SUPFAM" id="SSF53738">
    <property type="entry name" value="Phosphoglucomutase, first 3 domains"/>
    <property type="match status" value="3"/>
</dbReference>
<dbReference type="CDD" id="cd03089">
    <property type="entry name" value="PMM_PGM"/>
    <property type="match status" value="1"/>
</dbReference>
<gene>
    <name evidence="11" type="ORF">GCM10023226_11890</name>
</gene>
<name>A0ABP8VZI5_9ACTN</name>
<accession>A0ABP8VZI5</accession>
<sequence>MVDSGTLAPDNVQSVFKAYDVRGLVPQQVDEELARATGAAFVQVLGATEIVVGHDMRPSSPGMAGAFADGATRAGADVTMIGLASTDQLYFASGHLERPGAMFTASHNPAQYNGIKLCRAFAQPVGTDTGLAQIRDLVAGGEAVATSTREGSIDELEVLEAYAAHLLALAPVRGRRLKVVADAGNGMAGHTAPAVFARLGQEQVELVPMYFELDGTFPNHEANPIDAATLVDLQQRVVAERADVGLAFDGDADRCFLVDEQGRAVSPSAVTALIAARELAKHPGATVIHNLITSRAVPELVTELGGTPVRTRVGHSYIKATMAETDAVFGGEHSGHFYFREFWRADSGMLAALHVLAALAETDQPLSQLLAAYERYPLSGEINSTVTDQRAVLADVEATYGGLDGVTIDHLDGLTVAHADWTFNVRASNTEPLLRLNAEGKDTATMERVRDEVLARIRS</sequence>
<dbReference type="Proteomes" id="UP001500621">
    <property type="component" value="Unassembled WGS sequence"/>
</dbReference>
<evidence type="ECO:0000256" key="2">
    <source>
        <dbReference type="ARBA" id="ARBA00010231"/>
    </source>
</evidence>
<protein>
    <submittedName>
        <fullName evidence="11">Phosphomannomutase/phosphoglucomutase</fullName>
    </submittedName>
</protein>
<evidence type="ECO:0000256" key="5">
    <source>
        <dbReference type="ARBA" id="ARBA00022842"/>
    </source>
</evidence>
<dbReference type="Pfam" id="PF02879">
    <property type="entry name" value="PGM_PMM_II"/>
    <property type="match status" value="1"/>
</dbReference>
<evidence type="ECO:0000259" key="7">
    <source>
        <dbReference type="Pfam" id="PF00408"/>
    </source>
</evidence>
<keyword evidence="3" id="KW-0597">Phosphoprotein</keyword>
<evidence type="ECO:0000256" key="6">
    <source>
        <dbReference type="ARBA" id="ARBA00023235"/>
    </source>
</evidence>
<dbReference type="InterPro" id="IPR005845">
    <property type="entry name" value="A-D-PHexomutase_a/b/a-II"/>
</dbReference>
<dbReference type="SUPFAM" id="SSF55957">
    <property type="entry name" value="Phosphoglucomutase, C-terminal domain"/>
    <property type="match status" value="1"/>
</dbReference>
<dbReference type="PANTHER" id="PTHR43771">
    <property type="entry name" value="PHOSPHOMANNOMUTASE"/>
    <property type="match status" value="1"/>
</dbReference>
<keyword evidence="12" id="KW-1185">Reference proteome</keyword>
<evidence type="ECO:0000313" key="11">
    <source>
        <dbReference type="EMBL" id="GAA4676300.1"/>
    </source>
</evidence>
<dbReference type="Pfam" id="PF02878">
    <property type="entry name" value="PGM_PMM_I"/>
    <property type="match status" value="1"/>
</dbReference>
<feature type="domain" description="Alpha-D-phosphohexomutase alpha/beta/alpha" evidence="9">
    <location>
        <begin position="161"/>
        <end position="262"/>
    </location>
</feature>
<feature type="domain" description="Alpha-D-phosphohexomutase C-terminal" evidence="7">
    <location>
        <begin position="381"/>
        <end position="454"/>
    </location>
</feature>
<evidence type="ECO:0000256" key="3">
    <source>
        <dbReference type="ARBA" id="ARBA00022553"/>
    </source>
</evidence>
<evidence type="ECO:0000256" key="4">
    <source>
        <dbReference type="ARBA" id="ARBA00022723"/>
    </source>
</evidence>
<comment type="caution">
    <text evidence="11">The sequence shown here is derived from an EMBL/GenBank/DDBJ whole genome shotgun (WGS) entry which is preliminary data.</text>
</comment>
<keyword evidence="5" id="KW-0460">Magnesium</keyword>
<organism evidence="11 12">
    <name type="scientific">Nocardioides nanhaiensis</name>
    <dbReference type="NCBI Taxonomy" id="1476871"/>
    <lineage>
        <taxon>Bacteria</taxon>
        <taxon>Bacillati</taxon>
        <taxon>Actinomycetota</taxon>
        <taxon>Actinomycetes</taxon>
        <taxon>Propionibacteriales</taxon>
        <taxon>Nocardioidaceae</taxon>
        <taxon>Nocardioides</taxon>
    </lineage>
</organism>
<keyword evidence="4" id="KW-0479">Metal-binding</keyword>
<comment type="similarity">
    <text evidence="2">Belongs to the phosphohexose mutase family.</text>
</comment>
<dbReference type="InterPro" id="IPR005844">
    <property type="entry name" value="A-D-PHexomutase_a/b/a-I"/>
</dbReference>
<dbReference type="RefSeq" id="WP_345263617.1">
    <property type="nucleotide sequence ID" value="NZ_BAABIM010000001.1"/>
</dbReference>
<keyword evidence="6" id="KW-0413">Isomerase</keyword>
<evidence type="ECO:0000259" key="10">
    <source>
        <dbReference type="Pfam" id="PF02880"/>
    </source>
</evidence>
<dbReference type="InterPro" id="IPR005841">
    <property type="entry name" value="Alpha-D-phosphohexomutase_SF"/>
</dbReference>